<dbReference type="EMBL" id="FNFO01000002">
    <property type="protein sequence ID" value="SDK34669.1"/>
    <property type="molecule type" value="Genomic_DNA"/>
</dbReference>
<dbReference type="RefSeq" id="WP_089680236.1">
    <property type="nucleotide sequence ID" value="NZ_FNFO01000002.1"/>
</dbReference>
<keyword evidence="3" id="KW-1185">Reference proteome</keyword>
<dbReference type="OrthoDB" id="9796999at2"/>
<accession>A0A1G9B596</accession>
<feature type="region of interest" description="Disordered" evidence="1">
    <location>
        <begin position="177"/>
        <end position="197"/>
    </location>
</feature>
<sequence>MGKVFVETIAELRDWLLENHNQAESVWLVKWKKGFGPTHISYDELVDELMCFGWVDSLPQSLDQQKTMLRIFPRHPASNWSKVNKERIARLTQEGRMEAPGLKMVEEAKQNGAWDFLNDVEQLVVPPDLEEAFKGDDKAKYYYDRFPNSSKRGILEWIKNAKQDSTRQKRIAETVKKASQNLKANFPKGRDAGPQDK</sequence>
<proteinExistence type="predicted"/>
<feature type="compositionally biased region" description="Basic and acidic residues" evidence="1">
    <location>
        <begin position="188"/>
        <end position="197"/>
    </location>
</feature>
<gene>
    <name evidence="2" type="ORF">SAMN05421823_102516</name>
</gene>
<protein>
    <submittedName>
        <fullName evidence="2">Uncharacterized conserved protein YdeI, YjbR/CyaY-like superfamily, DUF1801 family</fullName>
    </submittedName>
</protein>
<reference evidence="2 3" key="1">
    <citation type="submission" date="2016-10" db="EMBL/GenBank/DDBJ databases">
        <authorList>
            <person name="de Groot N.N."/>
        </authorList>
    </citation>
    <scope>NUCLEOTIDE SEQUENCE [LARGE SCALE GENOMIC DNA]</scope>
    <source>
        <strain evidence="2 3">DSM 25186</strain>
    </source>
</reference>
<evidence type="ECO:0000313" key="2">
    <source>
        <dbReference type="EMBL" id="SDK34669.1"/>
    </source>
</evidence>
<dbReference type="Proteomes" id="UP000198510">
    <property type="component" value="Unassembled WGS sequence"/>
</dbReference>
<organism evidence="2 3">
    <name type="scientific">Catalinimonas alkaloidigena</name>
    <dbReference type="NCBI Taxonomy" id="1075417"/>
    <lineage>
        <taxon>Bacteria</taxon>
        <taxon>Pseudomonadati</taxon>
        <taxon>Bacteroidota</taxon>
        <taxon>Cytophagia</taxon>
        <taxon>Cytophagales</taxon>
        <taxon>Catalimonadaceae</taxon>
        <taxon>Catalinimonas</taxon>
    </lineage>
</organism>
<evidence type="ECO:0000256" key="1">
    <source>
        <dbReference type="SAM" id="MobiDB-lite"/>
    </source>
</evidence>
<dbReference type="Pfam" id="PF13376">
    <property type="entry name" value="OmdA"/>
    <property type="match status" value="1"/>
</dbReference>
<dbReference type="STRING" id="1075417.SAMN05421823_102516"/>
<evidence type="ECO:0000313" key="3">
    <source>
        <dbReference type="Proteomes" id="UP000198510"/>
    </source>
</evidence>
<name>A0A1G9B596_9BACT</name>
<dbReference type="AlphaFoldDB" id="A0A1G9B596"/>